<dbReference type="RefSeq" id="WP_044524596.1">
    <property type="nucleotide sequence ID" value="NZ_HG322954.1"/>
</dbReference>
<feature type="region of interest" description="Disordered" evidence="1">
    <location>
        <begin position="50"/>
        <end position="99"/>
    </location>
</feature>
<dbReference type="Proteomes" id="UP000518188">
    <property type="component" value="Unassembled WGS sequence"/>
</dbReference>
<protein>
    <submittedName>
        <fullName evidence="3">Uncharacterized protein</fullName>
    </submittedName>
</protein>
<keyword evidence="2" id="KW-0812">Transmembrane</keyword>
<dbReference type="AlphaFoldDB" id="A0A7X6RZT7"/>
<comment type="caution">
    <text evidence="3">The sequence shown here is derived from an EMBL/GenBank/DDBJ whole genome shotgun (WGS) entry which is preliminary data.</text>
</comment>
<dbReference type="EMBL" id="JAAXPJ010000015">
    <property type="protein sequence ID" value="NKZ14976.1"/>
    <property type="molecule type" value="Genomic_DNA"/>
</dbReference>
<feature type="transmembrane region" description="Helical" evidence="2">
    <location>
        <begin position="23"/>
        <end position="44"/>
    </location>
</feature>
<keyword evidence="2" id="KW-0472">Membrane</keyword>
<evidence type="ECO:0000313" key="4">
    <source>
        <dbReference type="Proteomes" id="UP000518188"/>
    </source>
</evidence>
<reference evidence="3 4" key="1">
    <citation type="submission" date="2020-04" db="EMBL/GenBank/DDBJ databases">
        <title>MicrobeNet Type strains.</title>
        <authorList>
            <person name="Nicholson A.C."/>
        </authorList>
    </citation>
    <scope>NUCLEOTIDE SEQUENCE [LARGE SCALE GENOMIC DNA]</scope>
    <source>
        <strain evidence="3 4">ATCC 700731</strain>
    </source>
</reference>
<evidence type="ECO:0000313" key="3">
    <source>
        <dbReference type="EMBL" id="NKZ14976.1"/>
    </source>
</evidence>
<gene>
    <name evidence="3" type="ORF">HGA11_28800</name>
</gene>
<name>A0A7X6RZT7_9MYCO</name>
<sequence>MTATSAFANTFRRPTAATRNRHITTAIIMALYALLVLSAVWLTVVQPEPPRLSAQTPRSVTPHLGAAASMSITSAPSGPSREPASQREQPAWPDTPEFD</sequence>
<evidence type="ECO:0000256" key="2">
    <source>
        <dbReference type="SAM" id="Phobius"/>
    </source>
</evidence>
<keyword evidence="2" id="KW-1133">Transmembrane helix</keyword>
<accession>A0A7X6RZT7</accession>
<proteinExistence type="predicted"/>
<evidence type="ECO:0000256" key="1">
    <source>
        <dbReference type="SAM" id="MobiDB-lite"/>
    </source>
</evidence>
<organism evidence="3 4">
    <name type="scientific">Mycolicibacterium septicum DSM 44393</name>
    <dbReference type="NCBI Taxonomy" id="1341646"/>
    <lineage>
        <taxon>Bacteria</taxon>
        <taxon>Bacillati</taxon>
        <taxon>Actinomycetota</taxon>
        <taxon>Actinomycetes</taxon>
        <taxon>Mycobacteriales</taxon>
        <taxon>Mycobacteriaceae</taxon>
        <taxon>Mycolicibacterium</taxon>
    </lineage>
</organism>